<keyword evidence="1" id="KW-0472">Membrane</keyword>
<evidence type="ECO:0000313" key="3">
    <source>
        <dbReference type="Proteomes" id="UP000022447"/>
    </source>
</evidence>
<keyword evidence="3" id="KW-1185">Reference proteome</keyword>
<comment type="caution">
    <text evidence="2">The sequence shown here is derived from an EMBL/GenBank/DDBJ whole genome shotgun (WGS) entry which is preliminary data.</text>
</comment>
<dbReference type="RefSeq" id="WP_037265936.1">
    <property type="nucleotide sequence ID" value="NZ_JALZ01000037.1"/>
</dbReference>
<evidence type="ECO:0000256" key="1">
    <source>
        <dbReference type="SAM" id="Phobius"/>
    </source>
</evidence>
<name>X7EAY9_9RHOB</name>
<dbReference type="AlphaFoldDB" id="X7EAY9"/>
<protein>
    <submittedName>
        <fullName evidence="2">Uncharacterized protein</fullName>
    </submittedName>
</protein>
<feature type="transmembrane region" description="Helical" evidence="1">
    <location>
        <begin position="84"/>
        <end position="102"/>
    </location>
</feature>
<accession>X7EAY9</accession>
<proteinExistence type="predicted"/>
<feature type="transmembrane region" description="Helical" evidence="1">
    <location>
        <begin position="59"/>
        <end position="78"/>
    </location>
</feature>
<evidence type="ECO:0000313" key="2">
    <source>
        <dbReference type="EMBL" id="ETX13112.1"/>
    </source>
</evidence>
<keyword evidence="1" id="KW-0812">Transmembrane</keyword>
<dbReference type="Proteomes" id="UP000022447">
    <property type="component" value="Unassembled WGS sequence"/>
</dbReference>
<organism evidence="2 3">
    <name type="scientific">Roseivivax halodurans JCM 10272</name>
    <dbReference type="NCBI Taxonomy" id="1449350"/>
    <lineage>
        <taxon>Bacteria</taxon>
        <taxon>Pseudomonadati</taxon>
        <taxon>Pseudomonadota</taxon>
        <taxon>Alphaproteobacteria</taxon>
        <taxon>Rhodobacterales</taxon>
        <taxon>Roseobacteraceae</taxon>
        <taxon>Roseivivax</taxon>
    </lineage>
</organism>
<feature type="transmembrane region" description="Helical" evidence="1">
    <location>
        <begin position="35"/>
        <end position="52"/>
    </location>
</feature>
<dbReference type="eggNOG" id="ENOG502ZP73">
    <property type="taxonomic scope" value="Bacteria"/>
</dbReference>
<gene>
    <name evidence="2" type="ORF">OCH239_13320</name>
</gene>
<reference evidence="2 3" key="1">
    <citation type="submission" date="2014-01" db="EMBL/GenBank/DDBJ databases">
        <title>Roseivivax halodurans JCM 10272 Genome Sequencing.</title>
        <authorList>
            <person name="Lai Q."/>
            <person name="Li G."/>
            <person name="Shao Z."/>
        </authorList>
    </citation>
    <scope>NUCLEOTIDE SEQUENCE [LARGE SCALE GENOMIC DNA]</scope>
    <source>
        <strain evidence="2 3">JCM 10272</strain>
    </source>
</reference>
<keyword evidence="1" id="KW-1133">Transmembrane helix</keyword>
<dbReference type="EMBL" id="JALZ01000037">
    <property type="protein sequence ID" value="ETX13112.1"/>
    <property type="molecule type" value="Genomic_DNA"/>
</dbReference>
<sequence length="118" mass="12325">MPVLSYLQPGLRVALAFVLGRAASRIVVADAPFSFGAVTLAALMVVAAIWLLCDVHTRIVALLGVALYAGYTLMLPVAEAGSHRTALGLALVLGIALPLVAASGARPRRARHDWSDPI</sequence>